<accession>A0A484FAL6</accession>
<dbReference type="Proteomes" id="UP000014480">
    <property type="component" value="Unassembled WGS sequence"/>
</dbReference>
<comment type="caution">
    <text evidence="2">The sequence shown here is derived from an EMBL/GenBank/DDBJ whole genome shotgun (WGS) entry which is preliminary data.</text>
</comment>
<name>A0A484FAL6_COLOR</name>
<protein>
    <submittedName>
        <fullName evidence="2">Uncharacterized protein</fullName>
    </submittedName>
</protein>
<reference evidence="3" key="1">
    <citation type="journal article" date="2013" name="New Phytol.">
        <title>Comparative genomic and transcriptomic analyses reveal the hemibiotrophic stage shift of Colletotrichum fungi.</title>
        <authorList>
            <person name="Gan P."/>
            <person name="Ikeda K."/>
            <person name="Irieda H."/>
            <person name="Narusaka M."/>
            <person name="O'Connell R.J."/>
            <person name="Narusaka Y."/>
            <person name="Takano Y."/>
            <person name="Kubo Y."/>
            <person name="Shirasu K."/>
        </authorList>
    </citation>
    <scope>NUCLEOTIDE SEQUENCE [LARGE SCALE GENOMIC DNA]</scope>
    <source>
        <strain evidence="3">104-T / ATCC 96160 / CBS 514.97 / LARS 414 / MAFF 240422</strain>
    </source>
</reference>
<gene>
    <name evidence="2" type="ORF">Cob_v013001</name>
</gene>
<organism evidence="2 3">
    <name type="scientific">Colletotrichum orbiculare (strain 104-T / ATCC 96160 / CBS 514.97 / LARS 414 / MAFF 240422)</name>
    <name type="common">Cucumber anthracnose fungus</name>
    <name type="synonym">Colletotrichum lagenarium</name>
    <dbReference type="NCBI Taxonomy" id="1213857"/>
    <lineage>
        <taxon>Eukaryota</taxon>
        <taxon>Fungi</taxon>
        <taxon>Dikarya</taxon>
        <taxon>Ascomycota</taxon>
        <taxon>Pezizomycotina</taxon>
        <taxon>Sordariomycetes</taxon>
        <taxon>Hypocreomycetidae</taxon>
        <taxon>Glomerellales</taxon>
        <taxon>Glomerellaceae</taxon>
        <taxon>Colletotrichum</taxon>
        <taxon>Colletotrichum orbiculare species complex</taxon>
    </lineage>
</organism>
<feature type="region of interest" description="Disordered" evidence="1">
    <location>
        <begin position="53"/>
        <end position="76"/>
    </location>
</feature>
<evidence type="ECO:0000313" key="2">
    <source>
        <dbReference type="EMBL" id="TDZ14107.1"/>
    </source>
</evidence>
<dbReference type="AlphaFoldDB" id="A0A484FAL6"/>
<evidence type="ECO:0000313" key="3">
    <source>
        <dbReference type="Proteomes" id="UP000014480"/>
    </source>
</evidence>
<proteinExistence type="predicted"/>
<dbReference type="EMBL" id="AMCV02000058">
    <property type="protein sequence ID" value="TDZ14107.1"/>
    <property type="molecule type" value="Genomic_DNA"/>
</dbReference>
<sequence length="104" mass="11557">MRSTAVAEGQVVILRPGPRPRPSSKSLPSIPYLQLTPPSILLSTNRLAIWTGQNKKGGKTKREKGNHACRGQQRASVPTGDRILRQIIRTPNQSLSLWAWLDNH</sequence>
<reference evidence="3" key="2">
    <citation type="journal article" date="2019" name="Mol. Plant Microbe Interact.">
        <title>Genome sequence resources for four phytopathogenic fungi from the Colletotrichum orbiculare species complex.</title>
        <authorList>
            <person name="Gan P."/>
            <person name="Tsushima A."/>
            <person name="Narusaka M."/>
            <person name="Narusaka Y."/>
            <person name="Takano Y."/>
            <person name="Kubo Y."/>
            <person name="Shirasu K."/>
        </authorList>
    </citation>
    <scope>GENOME REANNOTATION</scope>
    <source>
        <strain evidence="3">104-T / ATCC 96160 / CBS 514.97 / LARS 414 / MAFF 240422</strain>
    </source>
</reference>
<evidence type="ECO:0000256" key="1">
    <source>
        <dbReference type="SAM" id="MobiDB-lite"/>
    </source>
</evidence>
<keyword evidence="3" id="KW-1185">Reference proteome</keyword>